<evidence type="ECO:0000313" key="2">
    <source>
        <dbReference type="Proteomes" id="UP000007952"/>
    </source>
</evidence>
<reference evidence="1 2" key="1">
    <citation type="journal article" date="2011" name="J. Bacteriol.">
        <title>Complete genome sequences of two hemotropic Mycoplasmas, Mycoplasma haemofelis strain Ohio2 and Mycoplasma suis strain Illinois.</title>
        <authorList>
            <person name="Messick J.B."/>
            <person name="Santos A.P."/>
            <person name="Guimaraes A.M."/>
        </authorList>
    </citation>
    <scope>NUCLEOTIDE SEQUENCE [LARGE SCALE GENOMIC DNA]</scope>
    <source>
        <strain evidence="1 2">Ohio2</strain>
    </source>
</reference>
<sequence>MKLKIALGALGCCGVGGISYFSLAGGEKLISNTTREEEKPLFEGKVLLDTSSNKDSEGWRDLSYAYSRAAENLLISSISKSSAKSDIADQLKGWCKEKLGSGIQEGERETVKRWCTVPNNIKEKLKSEGYVSLPSYNNADDESLKRWNDIFTKYEEAFEGEGDDNSVVGIDGYGKGSTLNSSDRGQFSEKCQEQLTYDMPEDTQDKVFVSSQKWCMWKD</sequence>
<proteinExistence type="predicted"/>
<accession>F6FH12</accession>
<dbReference type="AlphaFoldDB" id="F6FH12"/>
<dbReference type="EMBL" id="CP002808">
    <property type="protein sequence ID" value="AEG73721.1"/>
    <property type="molecule type" value="Genomic_DNA"/>
</dbReference>
<dbReference type="HOGENOM" id="CLU_1260284_0_0_14"/>
<dbReference type="KEGG" id="mhf:MHF_1487"/>
<gene>
    <name evidence="1" type="ordered locus">MHF_1487</name>
</gene>
<evidence type="ECO:0000313" key="1">
    <source>
        <dbReference type="EMBL" id="AEG73721.1"/>
    </source>
</evidence>
<protein>
    <submittedName>
        <fullName evidence="1">Uncharacterized protein</fullName>
    </submittedName>
</protein>
<dbReference type="BioCyc" id="MHAE859194:G1GR7-1484-MONOMER"/>
<name>F6FH12_MYCHI</name>
<organism evidence="1 2">
    <name type="scientific">Mycoplasma haemofelis (strain Ohio2)</name>
    <dbReference type="NCBI Taxonomy" id="859194"/>
    <lineage>
        <taxon>Bacteria</taxon>
        <taxon>Bacillati</taxon>
        <taxon>Mycoplasmatota</taxon>
        <taxon>Mollicutes</taxon>
        <taxon>Mycoplasmataceae</taxon>
        <taxon>Mycoplasma</taxon>
    </lineage>
</organism>
<reference key="2">
    <citation type="submission" date="2011-05" db="EMBL/GenBank/DDBJ databases">
        <title>The Genome of Mycoplasma haemofelis Strain Ohio2, a pathogenic hemoplasma of the cat.</title>
        <authorList>
            <person name="Santos A.P."/>
            <person name="Guimaraes A.M.S."/>
            <person name="SanMiguel P.J."/>
            <person name="Martin S.W."/>
            <person name="Messick J.B."/>
        </authorList>
    </citation>
    <scope>NUCLEOTIDE SEQUENCE</scope>
    <source>
        <strain>Ohio2</strain>
    </source>
</reference>
<dbReference type="Proteomes" id="UP000007952">
    <property type="component" value="Chromosome"/>
</dbReference>